<proteinExistence type="inferred from homology"/>
<protein>
    <submittedName>
        <fullName evidence="14">Uncharacterized protein</fullName>
    </submittedName>
</protein>
<evidence type="ECO:0000256" key="11">
    <source>
        <dbReference type="ARBA" id="ARBA00025198"/>
    </source>
</evidence>
<dbReference type="InterPro" id="IPR002146">
    <property type="entry name" value="ATP_synth_b/b'su_bac/chlpt"/>
</dbReference>
<evidence type="ECO:0000256" key="10">
    <source>
        <dbReference type="ARBA" id="ARBA00023136"/>
    </source>
</evidence>
<dbReference type="GO" id="GO:0046961">
    <property type="term" value="F:proton-transporting ATPase activity, rotational mechanism"/>
    <property type="evidence" value="ECO:0007669"/>
    <property type="project" value="TreeGrafter"/>
</dbReference>
<name>A0A382BJJ3_9ZZZZ</name>
<sequence length="166" mass="19207">MPQMVLTDYPPQIIWLVIAFVLLYFLMTKVALPRVAEILDKRDRTVNDNIKEAEKLKKDAEEAAVKYAKIIDDAQINADNILKETTKQITREIKKKNEVFLEDLKKKERESEKRIKKARGDAMSHVNAISMQITEQITKVLIGEEGLNKEELKKTVQQSLEKEKNV</sequence>
<evidence type="ECO:0000256" key="8">
    <source>
        <dbReference type="ARBA" id="ARBA00022989"/>
    </source>
</evidence>
<evidence type="ECO:0000256" key="7">
    <source>
        <dbReference type="ARBA" id="ARBA00022781"/>
    </source>
</evidence>
<keyword evidence="12" id="KW-0175">Coiled coil</keyword>
<dbReference type="AlphaFoldDB" id="A0A382BJJ3"/>
<comment type="subcellular location">
    <subcellularLocation>
        <location evidence="2">Endomembrane system</location>
    </subcellularLocation>
    <subcellularLocation>
        <location evidence="1">Membrane</location>
        <topology evidence="1">Single-pass membrane protein</topology>
    </subcellularLocation>
</comment>
<evidence type="ECO:0000256" key="12">
    <source>
        <dbReference type="SAM" id="Coils"/>
    </source>
</evidence>
<dbReference type="GO" id="GO:0012505">
    <property type="term" value="C:endomembrane system"/>
    <property type="evidence" value="ECO:0007669"/>
    <property type="project" value="UniProtKB-SubCell"/>
</dbReference>
<dbReference type="InterPro" id="IPR050059">
    <property type="entry name" value="ATP_synthase_B_chain"/>
</dbReference>
<feature type="transmembrane region" description="Helical" evidence="13">
    <location>
        <begin position="12"/>
        <end position="32"/>
    </location>
</feature>
<evidence type="ECO:0000256" key="5">
    <source>
        <dbReference type="ARBA" id="ARBA00022547"/>
    </source>
</evidence>
<keyword evidence="8 13" id="KW-1133">Transmembrane helix</keyword>
<keyword evidence="6 13" id="KW-0812">Transmembrane</keyword>
<keyword evidence="4" id="KW-0813">Transport</keyword>
<comment type="similarity">
    <text evidence="3">Belongs to the ATPase B chain family.</text>
</comment>
<keyword evidence="5" id="KW-0138">CF(0)</keyword>
<dbReference type="PANTHER" id="PTHR33445">
    <property type="entry name" value="ATP SYNTHASE SUBUNIT B', CHLOROPLASTIC"/>
    <property type="match status" value="1"/>
</dbReference>
<keyword evidence="7" id="KW-0375">Hydrogen ion transport</keyword>
<dbReference type="PANTHER" id="PTHR33445:SF1">
    <property type="entry name" value="ATP SYNTHASE SUBUNIT B"/>
    <property type="match status" value="1"/>
</dbReference>
<evidence type="ECO:0000256" key="6">
    <source>
        <dbReference type="ARBA" id="ARBA00022692"/>
    </source>
</evidence>
<dbReference type="Pfam" id="PF00430">
    <property type="entry name" value="ATP-synt_B"/>
    <property type="match status" value="1"/>
</dbReference>
<reference evidence="14" key="1">
    <citation type="submission" date="2018-05" db="EMBL/GenBank/DDBJ databases">
        <authorList>
            <person name="Lanie J.A."/>
            <person name="Ng W.-L."/>
            <person name="Kazmierczak K.M."/>
            <person name="Andrzejewski T.M."/>
            <person name="Davidsen T.M."/>
            <person name="Wayne K.J."/>
            <person name="Tettelin H."/>
            <person name="Glass J.I."/>
            <person name="Rusch D."/>
            <person name="Podicherti R."/>
            <person name="Tsui H.-C.T."/>
            <person name="Winkler M.E."/>
        </authorList>
    </citation>
    <scope>NUCLEOTIDE SEQUENCE</scope>
</reference>
<dbReference type="CDD" id="cd06503">
    <property type="entry name" value="ATP-synt_Fo_b"/>
    <property type="match status" value="1"/>
</dbReference>
<dbReference type="GO" id="GO:0015986">
    <property type="term" value="P:proton motive force-driven ATP synthesis"/>
    <property type="evidence" value="ECO:0007669"/>
    <property type="project" value="InterPro"/>
</dbReference>
<organism evidence="14">
    <name type="scientific">marine metagenome</name>
    <dbReference type="NCBI Taxonomy" id="408172"/>
    <lineage>
        <taxon>unclassified sequences</taxon>
        <taxon>metagenomes</taxon>
        <taxon>ecological metagenomes</taxon>
    </lineage>
</organism>
<evidence type="ECO:0000256" key="2">
    <source>
        <dbReference type="ARBA" id="ARBA00004308"/>
    </source>
</evidence>
<gene>
    <name evidence="14" type="ORF">METZ01_LOCUS166177</name>
</gene>
<evidence type="ECO:0000256" key="13">
    <source>
        <dbReference type="SAM" id="Phobius"/>
    </source>
</evidence>
<evidence type="ECO:0000256" key="3">
    <source>
        <dbReference type="ARBA" id="ARBA00005513"/>
    </source>
</evidence>
<keyword evidence="10 13" id="KW-0472">Membrane</keyword>
<keyword evidence="9" id="KW-0406">Ion transport</keyword>
<dbReference type="EMBL" id="UINC01029865">
    <property type="protein sequence ID" value="SVB13323.1"/>
    <property type="molecule type" value="Genomic_DNA"/>
</dbReference>
<comment type="function">
    <text evidence="11">F(1)F(0) ATP synthase produces ATP from ADP in the presence of a proton or sodium gradient. F-type ATPases consist of two structural domains, F(1) containing the extramembraneous catalytic core and F(0) containing the membrane proton channel, linked together by a central stalk and a peripheral stalk. During catalysis, ATP synthesis in the catalytic domain of F(1) is coupled via a rotary mechanism of the central stalk subunits to proton translocation.</text>
</comment>
<evidence type="ECO:0000256" key="9">
    <source>
        <dbReference type="ARBA" id="ARBA00023065"/>
    </source>
</evidence>
<accession>A0A382BJJ3</accession>
<dbReference type="GO" id="GO:0045259">
    <property type="term" value="C:proton-transporting ATP synthase complex"/>
    <property type="evidence" value="ECO:0007669"/>
    <property type="project" value="UniProtKB-KW"/>
</dbReference>
<feature type="coiled-coil region" evidence="12">
    <location>
        <begin position="43"/>
        <end position="121"/>
    </location>
</feature>
<evidence type="ECO:0000256" key="4">
    <source>
        <dbReference type="ARBA" id="ARBA00022448"/>
    </source>
</evidence>
<evidence type="ECO:0000313" key="14">
    <source>
        <dbReference type="EMBL" id="SVB13323.1"/>
    </source>
</evidence>
<evidence type="ECO:0000256" key="1">
    <source>
        <dbReference type="ARBA" id="ARBA00004167"/>
    </source>
</evidence>
<dbReference type="HAMAP" id="MF_01398">
    <property type="entry name" value="ATP_synth_b_bprime"/>
    <property type="match status" value="1"/>
</dbReference>